<organism evidence="2 3">
    <name type="scientific">Sphingobium vermicomposti</name>
    <dbReference type="NCBI Taxonomy" id="529005"/>
    <lineage>
        <taxon>Bacteria</taxon>
        <taxon>Pseudomonadati</taxon>
        <taxon>Pseudomonadota</taxon>
        <taxon>Alphaproteobacteria</taxon>
        <taxon>Sphingomonadales</taxon>
        <taxon>Sphingomonadaceae</taxon>
        <taxon>Sphingobium</taxon>
    </lineage>
</organism>
<gene>
    <name evidence="2" type="ORF">FHS54_001136</name>
</gene>
<reference evidence="2 3" key="1">
    <citation type="submission" date="2020-03" db="EMBL/GenBank/DDBJ databases">
        <title>Genomic Encyclopedia of Type Strains, Phase IV (KMG-IV): sequencing the most valuable type-strain genomes for metagenomic binning, comparative biology and taxonomic classification.</title>
        <authorList>
            <person name="Goeker M."/>
        </authorList>
    </citation>
    <scope>NUCLEOTIDE SEQUENCE [LARGE SCALE GENOMIC DNA]</scope>
    <source>
        <strain evidence="2 3">DSM 21299</strain>
    </source>
</reference>
<evidence type="ECO:0000313" key="2">
    <source>
        <dbReference type="EMBL" id="NIJ16170.1"/>
    </source>
</evidence>
<accession>A0A846M623</accession>
<keyword evidence="1" id="KW-0472">Membrane</keyword>
<comment type="caution">
    <text evidence="2">The sequence shown here is derived from an EMBL/GenBank/DDBJ whole genome shotgun (WGS) entry which is preliminary data.</text>
</comment>
<sequence>MQDDEQHIVTEEARSGSTPHIVRYILGISLPLVVIGMLIVLWAYYKG</sequence>
<dbReference type="EMBL" id="JAASQR010000002">
    <property type="protein sequence ID" value="NIJ16170.1"/>
    <property type="molecule type" value="Genomic_DNA"/>
</dbReference>
<dbReference type="Proteomes" id="UP000576821">
    <property type="component" value="Unassembled WGS sequence"/>
</dbReference>
<name>A0A846M623_9SPHN</name>
<dbReference type="AlphaFoldDB" id="A0A846M623"/>
<keyword evidence="1" id="KW-1133">Transmembrane helix</keyword>
<feature type="transmembrane region" description="Helical" evidence="1">
    <location>
        <begin position="21"/>
        <end position="45"/>
    </location>
</feature>
<keyword evidence="3" id="KW-1185">Reference proteome</keyword>
<protein>
    <submittedName>
        <fullName evidence="2">Uncharacterized protein</fullName>
    </submittedName>
</protein>
<keyword evidence="1" id="KW-0812">Transmembrane</keyword>
<evidence type="ECO:0000313" key="3">
    <source>
        <dbReference type="Proteomes" id="UP000576821"/>
    </source>
</evidence>
<proteinExistence type="predicted"/>
<dbReference type="RefSeq" id="WP_167302849.1">
    <property type="nucleotide sequence ID" value="NZ_JAASQR010000002.1"/>
</dbReference>
<evidence type="ECO:0000256" key="1">
    <source>
        <dbReference type="SAM" id="Phobius"/>
    </source>
</evidence>